<protein>
    <submittedName>
        <fullName evidence="1">Uncharacterized protein</fullName>
    </submittedName>
</protein>
<evidence type="ECO:0000313" key="2">
    <source>
        <dbReference type="Proteomes" id="UP000317650"/>
    </source>
</evidence>
<evidence type="ECO:0000313" key="1">
    <source>
        <dbReference type="EMBL" id="THU64205.1"/>
    </source>
</evidence>
<dbReference type="Proteomes" id="UP000317650">
    <property type="component" value="Chromosome 1"/>
</dbReference>
<name>A0A4S8JQ87_MUSBA</name>
<comment type="caution">
    <text evidence="1">The sequence shown here is derived from an EMBL/GenBank/DDBJ whole genome shotgun (WGS) entry which is preliminary data.</text>
</comment>
<proteinExistence type="predicted"/>
<accession>A0A4S8JQ87</accession>
<sequence>MSIASVLSVAWATIATPGFGGIDNFSSVEFEVVGSEPITRYVRTQTARRRPEISCVNHKTNCSK</sequence>
<gene>
    <name evidence="1" type="ORF">C4D60_Mb01t24020</name>
</gene>
<reference evidence="1 2" key="1">
    <citation type="journal article" date="2019" name="Nat. Plants">
        <title>Genome sequencing of Musa balbisiana reveals subgenome evolution and function divergence in polyploid bananas.</title>
        <authorList>
            <person name="Yao X."/>
        </authorList>
    </citation>
    <scope>NUCLEOTIDE SEQUENCE [LARGE SCALE GENOMIC DNA]</scope>
    <source>
        <strain evidence="2">cv. DH-PKW</strain>
        <tissue evidence="1">Leaves</tissue>
    </source>
</reference>
<keyword evidence="2" id="KW-1185">Reference proteome</keyword>
<organism evidence="1 2">
    <name type="scientific">Musa balbisiana</name>
    <name type="common">Banana</name>
    <dbReference type="NCBI Taxonomy" id="52838"/>
    <lineage>
        <taxon>Eukaryota</taxon>
        <taxon>Viridiplantae</taxon>
        <taxon>Streptophyta</taxon>
        <taxon>Embryophyta</taxon>
        <taxon>Tracheophyta</taxon>
        <taxon>Spermatophyta</taxon>
        <taxon>Magnoliopsida</taxon>
        <taxon>Liliopsida</taxon>
        <taxon>Zingiberales</taxon>
        <taxon>Musaceae</taxon>
        <taxon>Musa</taxon>
    </lineage>
</organism>
<dbReference type="AlphaFoldDB" id="A0A4S8JQ87"/>
<dbReference type="EMBL" id="PYDT01000004">
    <property type="protein sequence ID" value="THU64205.1"/>
    <property type="molecule type" value="Genomic_DNA"/>
</dbReference>